<comment type="caution">
    <text evidence="2">The sequence shown here is derived from an EMBL/GenBank/DDBJ whole genome shotgun (WGS) entry which is preliminary data.</text>
</comment>
<evidence type="ECO:0000256" key="1">
    <source>
        <dbReference type="SAM" id="SignalP"/>
    </source>
</evidence>
<feature type="chain" id="PRO_5014636976" description="WxL domain-containing protein" evidence="1">
    <location>
        <begin position="22"/>
        <end position="222"/>
    </location>
</feature>
<protein>
    <recommendedName>
        <fullName evidence="4">WxL domain-containing protein</fullName>
    </recommendedName>
</protein>
<dbReference type="EMBL" id="PFBZ01000178">
    <property type="protein sequence ID" value="PIT86276.1"/>
    <property type="molecule type" value="Genomic_DNA"/>
</dbReference>
<sequence length="222" mass="22046">MKYPFSVRVLLLLFVGGISFASPYSLSAAMSGGNFNIYGDVFSSFGDSLTTGGSYALFETGGESGSNNINGGTFTLRAGFQALEQGTASLTLSTTTVSLGQLSAAAVSTATVTTTVRVDSSSGYALTIAESGDLADGAKDIDDVADGAVTAGSEEYGIKTAGGDGQLAADTALTGGSLTVASSNAAANGSATPVLFSASIDNSSTLQGSYTHTVTFTLTANP</sequence>
<dbReference type="Proteomes" id="UP000229362">
    <property type="component" value="Unassembled WGS sequence"/>
</dbReference>
<accession>A0A2M6W0G0</accession>
<organism evidence="2 3">
    <name type="scientific">Candidatus Magasanikbacteria bacterium CG10_big_fil_rev_8_21_14_0_10_43_6</name>
    <dbReference type="NCBI Taxonomy" id="1974650"/>
    <lineage>
        <taxon>Bacteria</taxon>
        <taxon>Candidatus Magasanikiibacteriota</taxon>
    </lineage>
</organism>
<reference evidence="3" key="1">
    <citation type="submission" date="2017-09" db="EMBL/GenBank/DDBJ databases">
        <title>Depth-based differentiation of microbial function through sediment-hosted aquifers and enrichment of novel symbionts in the deep terrestrial subsurface.</title>
        <authorList>
            <person name="Probst A.J."/>
            <person name="Ladd B."/>
            <person name="Jarett J.K."/>
            <person name="Geller-Mcgrath D.E."/>
            <person name="Sieber C.M.K."/>
            <person name="Emerson J.B."/>
            <person name="Anantharaman K."/>
            <person name="Thomas B.C."/>
            <person name="Malmstrom R."/>
            <person name="Stieglmeier M."/>
            <person name="Klingl A."/>
            <person name="Woyke T."/>
            <person name="Ryan C.M."/>
            <person name="Banfield J.F."/>
        </authorList>
    </citation>
    <scope>NUCLEOTIDE SEQUENCE [LARGE SCALE GENOMIC DNA]</scope>
</reference>
<keyword evidence="1" id="KW-0732">Signal</keyword>
<dbReference type="AlphaFoldDB" id="A0A2M6W0G0"/>
<feature type="signal peptide" evidence="1">
    <location>
        <begin position="1"/>
        <end position="21"/>
    </location>
</feature>
<evidence type="ECO:0000313" key="3">
    <source>
        <dbReference type="Proteomes" id="UP000229362"/>
    </source>
</evidence>
<name>A0A2M6W0G0_9BACT</name>
<evidence type="ECO:0008006" key="4">
    <source>
        <dbReference type="Google" id="ProtNLM"/>
    </source>
</evidence>
<gene>
    <name evidence="2" type="ORF">COU33_04085</name>
</gene>
<evidence type="ECO:0000313" key="2">
    <source>
        <dbReference type="EMBL" id="PIT86276.1"/>
    </source>
</evidence>
<proteinExistence type="predicted"/>